<organism evidence="7 8">
    <name type="scientific">Triparma retinervis</name>
    <dbReference type="NCBI Taxonomy" id="2557542"/>
    <lineage>
        <taxon>Eukaryota</taxon>
        <taxon>Sar</taxon>
        <taxon>Stramenopiles</taxon>
        <taxon>Ochrophyta</taxon>
        <taxon>Bolidophyceae</taxon>
        <taxon>Parmales</taxon>
        <taxon>Triparmaceae</taxon>
        <taxon>Triparma</taxon>
    </lineage>
</organism>
<keyword evidence="3" id="KW-0963">Cytoplasm</keyword>
<dbReference type="PANTHER" id="PTHR33668:SF1">
    <property type="entry name" value="PROTEIN BRICK1"/>
    <property type="match status" value="1"/>
</dbReference>
<sequence length="74" mass="8430">MSANIVQKDWEDRELTEIVQLNILQITSFLNKFDMATRSKLAVINEKLNSLERTLDFCETAVKNTQQNKEGGGV</sequence>
<dbReference type="GO" id="GO:0044877">
    <property type="term" value="F:protein-containing complex binding"/>
    <property type="evidence" value="ECO:0007669"/>
    <property type="project" value="InterPro"/>
</dbReference>
<reference evidence="7" key="1">
    <citation type="submission" date="2022-07" db="EMBL/GenBank/DDBJ databases">
        <title>Genome analysis of Parmales, a sister group of diatoms, reveals the evolutionary specialization of diatoms from phago-mixotrophs to photoautotrophs.</title>
        <authorList>
            <person name="Ban H."/>
            <person name="Sato S."/>
            <person name="Yoshikawa S."/>
            <person name="Kazumasa Y."/>
            <person name="Nakamura Y."/>
            <person name="Ichinomiya M."/>
            <person name="Saitoh K."/>
            <person name="Sato N."/>
            <person name="Blanc-Mathieu R."/>
            <person name="Endo H."/>
            <person name="Kuwata A."/>
            <person name="Ogata H."/>
        </authorList>
    </citation>
    <scope>NUCLEOTIDE SEQUENCE</scope>
</reference>
<evidence type="ECO:0000313" key="7">
    <source>
        <dbReference type="EMBL" id="GMH59592.1"/>
    </source>
</evidence>
<dbReference type="GO" id="GO:0007015">
    <property type="term" value="P:actin filament organization"/>
    <property type="evidence" value="ECO:0007669"/>
    <property type="project" value="InterPro"/>
</dbReference>
<keyword evidence="8" id="KW-1185">Reference proteome</keyword>
<dbReference type="AlphaFoldDB" id="A0A9W6ZSC6"/>
<dbReference type="InterPro" id="IPR033378">
    <property type="entry name" value="BRICK1"/>
</dbReference>
<dbReference type="EMBL" id="BRXZ01002313">
    <property type="protein sequence ID" value="GMH59592.1"/>
    <property type="molecule type" value="Genomic_DNA"/>
</dbReference>
<dbReference type="Gene3D" id="1.20.5.110">
    <property type="match status" value="1"/>
</dbReference>
<evidence type="ECO:0000256" key="2">
    <source>
        <dbReference type="ARBA" id="ARBA00005620"/>
    </source>
</evidence>
<evidence type="ECO:0000256" key="6">
    <source>
        <dbReference type="SAM" id="Coils"/>
    </source>
</evidence>
<evidence type="ECO:0000256" key="5">
    <source>
        <dbReference type="ARBA" id="ARBA00023212"/>
    </source>
</evidence>
<evidence type="ECO:0000313" key="8">
    <source>
        <dbReference type="Proteomes" id="UP001165082"/>
    </source>
</evidence>
<evidence type="ECO:0000256" key="4">
    <source>
        <dbReference type="ARBA" id="ARBA00023054"/>
    </source>
</evidence>
<comment type="similarity">
    <text evidence="2">Belongs to the BRK1 family.</text>
</comment>
<comment type="subcellular location">
    <subcellularLocation>
        <location evidence="1">Cytoplasm</location>
        <location evidence="1">Cytoskeleton</location>
    </subcellularLocation>
</comment>
<protein>
    <recommendedName>
        <fullName evidence="9">Protein BRICK1</fullName>
    </recommendedName>
</protein>
<dbReference type="GO" id="GO:0031209">
    <property type="term" value="C:SCAR complex"/>
    <property type="evidence" value="ECO:0007669"/>
    <property type="project" value="InterPro"/>
</dbReference>
<keyword evidence="5" id="KW-0206">Cytoskeleton</keyword>
<dbReference type="GO" id="GO:0005856">
    <property type="term" value="C:cytoskeleton"/>
    <property type="evidence" value="ECO:0007669"/>
    <property type="project" value="UniProtKB-SubCell"/>
</dbReference>
<name>A0A9W6ZSC6_9STRA</name>
<feature type="coiled-coil region" evidence="6">
    <location>
        <begin position="41"/>
        <end position="68"/>
    </location>
</feature>
<evidence type="ECO:0008006" key="9">
    <source>
        <dbReference type="Google" id="ProtNLM"/>
    </source>
</evidence>
<proteinExistence type="inferred from homology"/>
<dbReference type="GO" id="GO:0048870">
    <property type="term" value="P:cell motility"/>
    <property type="evidence" value="ECO:0007669"/>
    <property type="project" value="TreeGrafter"/>
</dbReference>
<keyword evidence="4 6" id="KW-0175">Coiled coil</keyword>
<comment type="caution">
    <text evidence="7">The sequence shown here is derived from an EMBL/GenBank/DDBJ whole genome shotgun (WGS) entry which is preliminary data.</text>
</comment>
<evidence type="ECO:0000256" key="3">
    <source>
        <dbReference type="ARBA" id="ARBA00022490"/>
    </source>
</evidence>
<gene>
    <name evidence="7" type="ORF">TrRE_jg4011</name>
</gene>
<dbReference type="Proteomes" id="UP001165082">
    <property type="component" value="Unassembled WGS sequence"/>
</dbReference>
<dbReference type="PANTHER" id="PTHR33668">
    <property type="entry name" value="PROTEIN BRICK1"/>
    <property type="match status" value="1"/>
</dbReference>
<dbReference type="OrthoDB" id="1883432at2759"/>
<dbReference type="GO" id="GO:0008064">
    <property type="term" value="P:regulation of actin polymerization or depolymerization"/>
    <property type="evidence" value="ECO:0007669"/>
    <property type="project" value="TreeGrafter"/>
</dbReference>
<evidence type="ECO:0000256" key="1">
    <source>
        <dbReference type="ARBA" id="ARBA00004245"/>
    </source>
</evidence>
<accession>A0A9W6ZSC6</accession>